<accession>A0A158EAR4</accession>
<sequence length="71" mass="8185">MSIESAIDEFEAHPFIQLPVQLKHAKAVRHMPDLHRDPFYRLLVAQAITEDLRFLTVDRERSAYLDAAIPA</sequence>
<dbReference type="STRING" id="1777144.AWB83_06926"/>
<keyword evidence="2" id="KW-1185">Reference proteome</keyword>
<name>A0A158EAR4_9BURK</name>
<reference evidence="1" key="1">
    <citation type="submission" date="2016-01" db="EMBL/GenBank/DDBJ databases">
        <authorList>
            <person name="Peeters C."/>
        </authorList>
    </citation>
    <scope>NUCLEOTIDE SEQUENCE [LARGE SCALE GENOMIC DNA]</scope>
    <source>
        <strain evidence="1">LMG 29326</strain>
    </source>
</reference>
<dbReference type="Proteomes" id="UP000054978">
    <property type="component" value="Unassembled WGS sequence"/>
</dbReference>
<comment type="caution">
    <text evidence="1">The sequence shown here is derived from an EMBL/GenBank/DDBJ whole genome shotgun (WGS) entry which is preliminary data.</text>
</comment>
<proteinExistence type="predicted"/>
<dbReference type="AlphaFoldDB" id="A0A158EAR4"/>
<protein>
    <submittedName>
        <fullName evidence="1">PilT protein-like protein</fullName>
    </submittedName>
</protein>
<dbReference type="EMBL" id="FCOB02000066">
    <property type="protein sequence ID" value="SAL03972.1"/>
    <property type="molecule type" value="Genomic_DNA"/>
</dbReference>
<dbReference type="RefSeq" id="WP_244197999.1">
    <property type="nucleotide sequence ID" value="NZ_FCOB02000066.1"/>
</dbReference>
<gene>
    <name evidence="1" type="ORF">AWB83_06926</name>
</gene>
<evidence type="ECO:0000313" key="1">
    <source>
        <dbReference type="EMBL" id="SAL03972.1"/>
    </source>
</evidence>
<evidence type="ECO:0000313" key="2">
    <source>
        <dbReference type="Proteomes" id="UP000054978"/>
    </source>
</evidence>
<organism evidence="1 2">
    <name type="scientific">Caballeronia ptereochthonis</name>
    <dbReference type="NCBI Taxonomy" id="1777144"/>
    <lineage>
        <taxon>Bacteria</taxon>
        <taxon>Pseudomonadati</taxon>
        <taxon>Pseudomonadota</taxon>
        <taxon>Betaproteobacteria</taxon>
        <taxon>Burkholderiales</taxon>
        <taxon>Burkholderiaceae</taxon>
        <taxon>Caballeronia</taxon>
    </lineage>
</organism>